<protein>
    <submittedName>
        <fullName evidence="13">Syntaxin-6</fullName>
    </submittedName>
</protein>
<dbReference type="GO" id="GO:0031201">
    <property type="term" value="C:SNARE complex"/>
    <property type="evidence" value="ECO:0007669"/>
    <property type="project" value="TreeGrafter"/>
</dbReference>
<dbReference type="InterPro" id="IPR000727">
    <property type="entry name" value="T_SNARE_dom"/>
</dbReference>
<dbReference type="RefSeq" id="XP_015929802.1">
    <property type="nucleotide sequence ID" value="XM_016074316.3"/>
</dbReference>
<dbReference type="EMBL" id="IAAA01023621">
    <property type="protein sequence ID" value="LAA06749.1"/>
    <property type="molecule type" value="mRNA"/>
</dbReference>
<keyword evidence="7 10" id="KW-0175">Coiled coil</keyword>
<evidence type="ECO:0000256" key="10">
    <source>
        <dbReference type="SAM" id="Coils"/>
    </source>
</evidence>
<sequence length="241" mass="28018">MTVEDPFFVVKNEVVEAVNKTKDLYQRWSELKDLNLISKEEIEWTTTELKNSFRSIEWDLEDLEETISIVEKNPKKFKIDCTEINTRKAFIDKTKEEVQLMRDKMFETKEKKTRQGLLGTGYAKYTRLENEVESPTQSNFIDDTQQAQQLIIDSQEEQIERVGNTVGTLKSMSKQIGNELEEQSVMLDELGYEMEVTESKMDATVGKIAKALHMTSDKRQWTAIGVLLLIIFIIILLFFIL</sequence>
<comment type="similarity">
    <text evidence="1">Belongs to the syntaxin family.</text>
</comment>
<proteinExistence type="evidence at transcript level"/>
<feature type="transmembrane region" description="Helical" evidence="11">
    <location>
        <begin position="221"/>
        <end position="240"/>
    </location>
</feature>
<evidence type="ECO:0000256" key="6">
    <source>
        <dbReference type="ARBA" id="ARBA00023034"/>
    </source>
</evidence>
<dbReference type="GO" id="GO:0006906">
    <property type="term" value="P:vesicle fusion"/>
    <property type="evidence" value="ECO:0007669"/>
    <property type="project" value="TreeGrafter"/>
</dbReference>
<evidence type="ECO:0000259" key="12">
    <source>
        <dbReference type="PROSITE" id="PS50192"/>
    </source>
</evidence>
<dbReference type="PROSITE" id="PS50192">
    <property type="entry name" value="T_SNARE"/>
    <property type="match status" value="1"/>
</dbReference>
<dbReference type="GO" id="GO:0042147">
    <property type="term" value="P:retrograde transport, endosome to Golgi"/>
    <property type="evidence" value="ECO:0007669"/>
    <property type="project" value="TreeGrafter"/>
</dbReference>
<evidence type="ECO:0000256" key="7">
    <source>
        <dbReference type="ARBA" id="ARBA00023054"/>
    </source>
</evidence>
<evidence type="ECO:0000256" key="11">
    <source>
        <dbReference type="SAM" id="Phobius"/>
    </source>
</evidence>
<dbReference type="Pfam" id="PF09177">
    <property type="entry name" value="STX6_10_61_N"/>
    <property type="match status" value="1"/>
</dbReference>
<dbReference type="GO" id="GO:0048193">
    <property type="term" value="P:Golgi vesicle transport"/>
    <property type="evidence" value="ECO:0007669"/>
    <property type="project" value="InterPro"/>
</dbReference>
<dbReference type="Gene3D" id="1.20.5.110">
    <property type="match status" value="1"/>
</dbReference>
<dbReference type="OMA" id="EHDPYRF"/>
<evidence type="ECO:0000256" key="5">
    <source>
        <dbReference type="ARBA" id="ARBA00022989"/>
    </source>
</evidence>
<evidence type="ECO:0000256" key="8">
    <source>
        <dbReference type="ARBA" id="ARBA00023136"/>
    </source>
</evidence>
<comment type="subcellular location">
    <subcellularLocation>
        <location evidence="9">Golgi apparatus</location>
        <location evidence="9">trans-Golgi network membrane</location>
        <topology evidence="9">Single-pass type IV membrane protein</topology>
    </subcellularLocation>
</comment>
<dbReference type="OrthoDB" id="546861at2759"/>
<dbReference type="AlphaFoldDB" id="A0A2L2YF56"/>
<dbReference type="GO" id="GO:0000149">
    <property type="term" value="F:SNARE binding"/>
    <property type="evidence" value="ECO:0007669"/>
    <property type="project" value="TreeGrafter"/>
</dbReference>
<dbReference type="GeneID" id="107456451"/>
<dbReference type="PROSITE" id="PS00914">
    <property type="entry name" value="SYNTAXIN"/>
    <property type="match status" value="1"/>
</dbReference>
<keyword evidence="8 11" id="KW-0472">Membrane</keyword>
<accession>A0A2L2YF56</accession>
<dbReference type="InterPro" id="IPR045242">
    <property type="entry name" value="Syntaxin"/>
</dbReference>
<evidence type="ECO:0000256" key="9">
    <source>
        <dbReference type="ARBA" id="ARBA00037801"/>
    </source>
</evidence>
<evidence type="ECO:0000256" key="3">
    <source>
        <dbReference type="ARBA" id="ARBA00022692"/>
    </source>
</evidence>
<evidence type="ECO:0000256" key="2">
    <source>
        <dbReference type="ARBA" id="ARBA00022448"/>
    </source>
</evidence>
<keyword evidence="5 11" id="KW-1133">Transmembrane helix</keyword>
<dbReference type="GO" id="GO:0048278">
    <property type="term" value="P:vesicle docking"/>
    <property type="evidence" value="ECO:0007669"/>
    <property type="project" value="TreeGrafter"/>
</dbReference>
<dbReference type="FunFam" id="1.20.5.110:FF:000006">
    <property type="entry name" value="Syntaxin 6"/>
    <property type="match status" value="1"/>
</dbReference>
<dbReference type="KEGG" id="ptep:107456451"/>
<dbReference type="Gene3D" id="1.20.58.90">
    <property type="match status" value="1"/>
</dbReference>
<dbReference type="SUPFAM" id="SSF47661">
    <property type="entry name" value="t-snare proteins"/>
    <property type="match status" value="1"/>
</dbReference>
<reference evidence="13" key="1">
    <citation type="journal article" date="2016" name="Mol. Ecol. Resour.">
        <title>Evaluation of the impact of RNA preservation methods of spiders for de novo transcriptome assembly.</title>
        <authorList>
            <person name="Kono N."/>
            <person name="Nakamura H."/>
            <person name="Ito Y."/>
            <person name="Tomita M."/>
            <person name="Arakawa K."/>
        </authorList>
    </citation>
    <scope>NUCLEOTIDE SEQUENCE</scope>
    <source>
        <tissue evidence="13">Whole body</tissue>
    </source>
</reference>
<dbReference type="CDD" id="cd21443">
    <property type="entry name" value="SNARE_NTD_STX6_STX10"/>
    <property type="match status" value="1"/>
</dbReference>
<name>A0A2L2YF56_PARTP</name>
<dbReference type="InterPro" id="IPR006012">
    <property type="entry name" value="Syntaxin/epimorphin_CS"/>
</dbReference>
<dbReference type="InterPro" id="IPR010989">
    <property type="entry name" value="SNARE"/>
</dbReference>
<organism evidence="13">
    <name type="scientific">Parasteatoda tepidariorum</name>
    <name type="common">Common house spider</name>
    <name type="synonym">Achaearanea tepidariorum</name>
    <dbReference type="NCBI Taxonomy" id="114398"/>
    <lineage>
        <taxon>Eukaryota</taxon>
        <taxon>Metazoa</taxon>
        <taxon>Ecdysozoa</taxon>
        <taxon>Arthropoda</taxon>
        <taxon>Chelicerata</taxon>
        <taxon>Arachnida</taxon>
        <taxon>Araneae</taxon>
        <taxon>Araneomorphae</taxon>
        <taxon>Entelegynae</taxon>
        <taxon>Araneoidea</taxon>
        <taxon>Theridiidae</taxon>
        <taxon>Parasteatoda</taxon>
    </lineage>
</organism>
<feature type="domain" description="T-SNARE coiled-coil homology" evidence="12">
    <location>
        <begin position="149"/>
        <end position="211"/>
    </location>
</feature>
<evidence type="ECO:0000256" key="1">
    <source>
        <dbReference type="ARBA" id="ARBA00009063"/>
    </source>
</evidence>
<dbReference type="SUPFAM" id="SSF58038">
    <property type="entry name" value="SNARE fusion complex"/>
    <property type="match status" value="1"/>
</dbReference>
<dbReference type="InterPro" id="IPR015260">
    <property type="entry name" value="Syntaxin-6/10/61_N"/>
</dbReference>
<dbReference type="FunFam" id="1.20.58.90:FF:000004">
    <property type="entry name" value="Syntaxin 10"/>
    <property type="match status" value="1"/>
</dbReference>
<keyword evidence="6" id="KW-0333">Golgi apparatus</keyword>
<dbReference type="GO" id="GO:0005829">
    <property type="term" value="C:cytosol"/>
    <property type="evidence" value="ECO:0007669"/>
    <property type="project" value="GOC"/>
</dbReference>
<keyword evidence="4" id="KW-0653">Protein transport</keyword>
<feature type="coiled-coil region" evidence="10">
    <location>
        <begin position="53"/>
        <end position="111"/>
    </location>
</feature>
<dbReference type="SMART" id="SM00397">
    <property type="entry name" value="t_SNARE"/>
    <property type="match status" value="1"/>
</dbReference>
<dbReference type="CDD" id="cd15851">
    <property type="entry name" value="SNARE_Syntaxin6"/>
    <property type="match status" value="1"/>
</dbReference>
<dbReference type="Pfam" id="PF05739">
    <property type="entry name" value="SNARE"/>
    <property type="match status" value="1"/>
</dbReference>
<dbReference type="GO" id="GO:0005484">
    <property type="term" value="F:SNAP receptor activity"/>
    <property type="evidence" value="ECO:0007669"/>
    <property type="project" value="InterPro"/>
</dbReference>
<dbReference type="GO" id="GO:0005802">
    <property type="term" value="C:trans-Golgi network"/>
    <property type="evidence" value="ECO:0007669"/>
    <property type="project" value="UniProtKB-ARBA"/>
</dbReference>
<evidence type="ECO:0000313" key="13">
    <source>
        <dbReference type="EMBL" id="LAA06749.1"/>
    </source>
</evidence>
<keyword evidence="3 11" id="KW-0812">Transmembrane</keyword>
<dbReference type="GO" id="GO:0030672">
    <property type="term" value="C:synaptic vesicle membrane"/>
    <property type="evidence" value="ECO:0007669"/>
    <property type="project" value="TreeGrafter"/>
</dbReference>
<dbReference type="PANTHER" id="PTHR19957">
    <property type="entry name" value="SYNTAXIN"/>
    <property type="match status" value="1"/>
</dbReference>
<dbReference type="PANTHER" id="PTHR19957:SF104">
    <property type="entry name" value="SYNTAXIN-6"/>
    <property type="match status" value="1"/>
</dbReference>
<keyword evidence="2" id="KW-0813">Transport</keyword>
<dbReference type="GO" id="GO:0006886">
    <property type="term" value="P:intracellular protein transport"/>
    <property type="evidence" value="ECO:0007669"/>
    <property type="project" value="InterPro"/>
</dbReference>
<evidence type="ECO:0000256" key="4">
    <source>
        <dbReference type="ARBA" id="ARBA00022927"/>
    </source>
</evidence>